<name>A0A673JX90_9TELE</name>
<sequence length="91" mass="10410">FSCILLYANISGDVRSSFLSVQKCCGCDLSRVWMYCEYLTVFAFIHVCGCRIQHHQTYNLHCGCAAQRRAAVILDHHFQRITVLPLSVQRS</sequence>
<reference evidence="1" key="2">
    <citation type="submission" date="2025-09" db="UniProtKB">
        <authorList>
            <consortium name="Ensembl"/>
        </authorList>
    </citation>
    <scope>IDENTIFICATION</scope>
</reference>
<evidence type="ECO:0000313" key="1">
    <source>
        <dbReference type="Ensembl" id="ENSSRHP00000058771.1"/>
    </source>
</evidence>
<organism evidence="1 2">
    <name type="scientific">Sinocyclocheilus rhinocerous</name>
    <dbReference type="NCBI Taxonomy" id="307959"/>
    <lineage>
        <taxon>Eukaryota</taxon>
        <taxon>Metazoa</taxon>
        <taxon>Chordata</taxon>
        <taxon>Craniata</taxon>
        <taxon>Vertebrata</taxon>
        <taxon>Euteleostomi</taxon>
        <taxon>Actinopterygii</taxon>
        <taxon>Neopterygii</taxon>
        <taxon>Teleostei</taxon>
        <taxon>Ostariophysi</taxon>
        <taxon>Cypriniformes</taxon>
        <taxon>Cyprinidae</taxon>
        <taxon>Cyprininae</taxon>
        <taxon>Sinocyclocheilus</taxon>
    </lineage>
</organism>
<dbReference type="Ensembl" id="ENSSRHT00000060401.1">
    <property type="protein sequence ID" value="ENSSRHP00000058771.1"/>
    <property type="gene ID" value="ENSSRHG00000029444.1"/>
</dbReference>
<accession>A0A673JX90</accession>
<dbReference type="AlphaFoldDB" id="A0A673JX90"/>
<protein>
    <submittedName>
        <fullName evidence="1">Uncharacterized protein</fullName>
    </submittedName>
</protein>
<evidence type="ECO:0000313" key="2">
    <source>
        <dbReference type="Proteomes" id="UP000472270"/>
    </source>
</evidence>
<keyword evidence="2" id="KW-1185">Reference proteome</keyword>
<reference evidence="1" key="1">
    <citation type="submission" date="2025-08" db="UniProtKB">
        <authorList>
            <consortium name="Ensembl"/>
        </authorList>
    </citation>
    <scope>IDENTIFICATION</scope>
</reference>
<dbReference type="Proteomes" id="UP000472270">
    <property type="component" value="Unassembled WGS sequence"/>
</dbReference>
<proteinExistence type="predicted"/>